<sequence length="113" mass="11677">MNRLSHLHSPPASGRRVRVRAGAGGFSPLNPVCSLLLQSSHALPALFPSLVLTSVVGLCRLLAKIGGSGGGLVSSGDETRSPMFRRREEAARVLVTAGSGGGSLLRIYCAVLV</sequence>
<name>A0A8S9FV32_BRACR</name>
<evidence type="ECO:0000313" key="2">
    <source>
        <dbReference type="Proteomes" id="UP000712281"/>
    </source>
</evidence>
<organism evidence="1 2">
    <name type="scientific">Brassica cretica</name>
    <name type="common">Mustard</name>
    <dbReference type="NCBI Taxonomy" id="69181"/>
    <lineage>
        <taxon>Eukaryota</taxon>
        <taxon>Viridiplantae</taxon>
        <taxon>Streptophyta</taxon>
        <taxon>Embryophyta</taxon>
        <taxon>Tracheophyta</taxon>
        <taxon>Spermatophyta</taxon>
        <taxon>Magnoliopsida</taxon>
        <taxon>eudicotyledons</taxon>
        <taxon>Gunneridae</taxon>
        <taxon>Pentapetalae</taxon>
        <taxon>rosids</taxon>
        <taxon>malvids</taxon>
        <taxon>Brassicales</taxon>
        <taxon>Brassicaceae</taxon>
        <taxon>Brassiceae</taxon>
        <taxon>Brassica</taxon>
    </lineage>
</organism>
<accession>A0A8S9FV32</accession>
<dbReference type="AlphaFoldDB" id="A0A8S9FV32"/>
<dbReference type="Proteomes" id="UP000712281">
    <property type="component" value="Unassembled WGS sequence"/>
</dbReference>
<evidence type="ECO:0000313" key="1">
    <source>
        <dbReference type="EMBL" id="KAF2536317.1"/>
    </source>
</evidence>
<gene>
    <name evidence="1" type="ORF">F2Q68_00019697</name>
</gene>
<proteinExistence type="predicted"/>
<dbReference type="EMBL" id="QGKW02002228">
    <property type="protein sequence ID" value="KAF2536317.1"/>
    <property type="molecule type" value="Genomic_DNA"/>
</dbReference>
<reference evidence="1" key="1">
    <citation type="submission" date="2019-12" db="EMBL/GenBank/DDBJ databases">
        <title>Genome sequencing and annotation of Brassica cretica.</title>
        <authorList>
            <person name="Studholme D.J."/>
            <person name="Sarris P.F."/>
        </authorList>
    </citation>
    <scope>NUCLEOTIDE SEQUENCE</scope>
    <source>
        <strain evidence="1">PFS-001/15</strain>
        <tissue evidence="1">Leaf</tissue>
    </source>
</reference>
<comment type="caution">
    <text evidence="1">The sequence shown here is derived from an EMBL/GenBank/DDBJ whole genome shotgun (WGS) entry which is preliminary data.</text>
</comment>
<protein>
    <submittedName>
        <fullName evidence="1">Uncharacterized protein</fullName>
    </submittedName>
</protein>